<dbReference type="Gene3D" id="2.40.50.870">
    <property type="entry name" value="Protein of unknown function (DUF3299)"/>
    <property type="match status" value="1"/>
</dbReference>
<dbReference type="EMBL" id="QUOT01000001">
    <property type="protein sequence ID" value="REL32775.1"/>
    <property type="molecule type" value="Genomic_DNA"/>
</dbReference>
<dbReference type="AlphaFoldDB" id="A0A3E0U9R6"/>
<name>A0A3E0U9R6_9GAMM</name>
<accession>A0A3E0U9R6</accession>
<evidence type="ECO:0000313" key="1">
    <source>
        <dbReference type="EMBL" id="REL32775.1"/>
    </source>
</evidence>
<comment type="caution">
    <text evidence="1">The sequence shown here is derived from an EMBL/GenBank/DDBJ whole genome shotgun (WGS) entry which is preliminary data.</text>
</comment>
<evidence type="ECO:0000313" key="2">
    <source>
        <dbReference type="Proteomes" id="UP000256899"/>
    </source>
</evidence>
<protein>
    <submittedName>
        <fullName evidence="1">DUF3299 domain-containing protein</fullName>
    </submittedName>
</protein>
<dbReference type="InterPro" id="IPR021727">
    <property type="entry name" value="DUF3299"/>
</dbReference>
<reference evidence="2" key="1">
    <citation type="submission" date="2018-08" db="EMBL/GenBank/DDBJ databases">
        <title>Thalassotalea euphylliae genome.</title>
        <authorList>
            <person name="Summers S."/>
            <person name="Rice S.A."/>
            <person name="Freckelton M.L."/>
            <person name="Nedved B.T."/>
            <person name="Hadfield M.G."/>
        </authorList>
    </citation>
    <scope>NUCLEOTIDE SEQUENCE [LARGE SCALE GENOMIC DNA]</scope>
    <source>
        <strain evidence="2">H3</strain>
    </source>
</reference>
<proteinExistence type="predicted"/>
<keyword evidence="2" id="KW-1185">Reference proteome</keyword>
<sequence length="185" mass="20416">MAFSDGSHLKSGVFRSIEWGDLIPEDDLQALLNPPDFLIQIEDGSAEDQITSTIQNAMAANKAANNAANGEKQIEPYEQALVSTNIIEAMNGQKVRIPGFVVPLEFNDNQVVTSFFLVPFFGACIHAPPPPPNQIIFVESERGFALENLYEPIWVSGKLATELFEDQLATAAYTMRLTHIEKYDG</sequence>
<organism evidence="1 2">
    <name type="scientific">Thalassotalea euphylliae</name>
    <dbReference type="NCBI Taxonomy" id="1655234"/>
    <lineage>
        <taxon>Bacteria</taxon>
        <taxon>Pseudomonadati</taxon>
        <taxon>Pseudomonadota</taxon>
        <taxon>Gammaproteobacteria</taxon>
        <taxon>Alteromonadales</taxon>
        <taxon>Colwelliaceae</taxon>
        <taxon>Thalassotalea</taxon>
    </lineage>
</organism>
<dbReference type="Pfam" id="PF11736">
    <property type="entry name" value="DUF3299"/>
    <property type="match status" value="1"/>
</dbReference>
<gene>
    <name evidence="1" type="ORF">DXX94_16790</name>
</gene>
<dbReference type="Proteomes" id="UP000256899">
    <property type="component" value="Unassembled WGS sequence"/>
</dbReference>